<evidence type="ECO:0000313" key="1">
    <source>
        <dbReference type="EMBL" id="KKN49442.1"/>
    </source>
</evidence>
<dbReference type="AlphaFoldDB" id="A0A0F9RI70"/>
<proteinExistence type="predicted"/>
<name>A0A0F9RI70_9ZZZZ</name>
<dbReference type="EMBL" id="LAZR01001168">
    <property type="protein sequence ID" value="KKN49442.1"/>
    <property type="molecule type" value="Genomic_DNA"/>
</dbReference>
<protein>
    <submittedName>
        <fullName evidence="1">Uncharacterized protein</fullName>
    </submittedName>
</protein>
<sequence>MTRDQELRNLARKFVCAKAAEEQAKSTRIVAEKAIASLIEGPDKGQRTETLEDGVKITVKRSLRYKADLQGIKDVFLLVAKQIGESVQPPIKAKTTHTLDEVMYEWYQKNVPEIFKLISQHVEITPAKDAITVKIPKAGEIDG</sequence>
<comment type="caution">
    <text evidence="1">The sequence shown here is derived from an EMBL/GenBank/DDBJ whole genome shotgun (WGS) entry which is preliminary data.</text>
</comment>
<gene>
    <name evidence="1" type="ORF">LCGC14_0642790</name>
</gene>
<organism evidence="1">
    <name type="scientific">marine sediment metagenome</name>
    <dbReference type="NCBI Taxonomy" id="412755"/>
    <lineage>
        <taxon>unclassified sequences</taxon>
        <taxon>metagenomes</taxon>
        <taxon>ecological metagenomes</taxon>
    </lineage>
</organism>
<accession>A0A0F9RI70</accession>
<reference evidence="1" key="1">
    <citation type="journal article" date="2015" name="Nature">
        <title>Complex archaea that bridge the gap between prokaryotes and eukaryotes.</title>
        <authorList>
            <person name="Spang A."/>
            <person name="Saw J.H."/>
            <person name="Jorgensen S.L."/>
            <person name="Zaremba-Niedzwiedzka K."/>
            <person name="Martijn J."/>
            <person name="Lind A.E."/>
            <person name="van Eijk R."/>
            <person name="Schleper C."/>
            <person name="Guy L."/>
            <person name="Ettema T.J."/>
        </authorList>
    </citation>
    <scope>NUCLEOTIDE SEQUENCE</scope>
</reference>